<proteinExistence type="predicted"/>
<name>A0A1Y2BQC0_9FUNG</name>
<feature type="region of interest" description="Disordered" evidence="1">
    <location>
        <begin position="215"/>
        <end position="272"/>
    </location>
</feature>
<dbReference type="OrthoDB" id="10494304at2759"/>
<dbReference type="AlphaFoldDB" id="A0A1Y2BQC0"/>
<keyword evidence="2" id="KW-0472">Membrane</keyword>
<gene>
    <name evidence="3" type="ORF">BCR33DRAFT_770096</name>
</gene>
<organism evidence="3 4">
    <name type="scientific">Rhizoclosmatium globosum</name>
    <dbReference type="NCBI Taxonomy" id="329046"/>
    <lineage>
        <taxon>Eukaryota</taxon>
        <taxon>Fungi</taxon>
        <taxon>Fungi incertae sedis</taxon>
        <taxon>Chytridiomycota</taxon>
        <taxon>Chytridiomycota incertae sedis</taxon>
        <taxon>Chytridiomycetes</taxon>
        <taxon>Chytridiales</taxon>
        <taxon>Chytriomycetaceae</taxon>
        <taxon>Rhizoclosmatium</taxon>
    </lineage>
</organism>
<accession>A0A1Y2BQC0</accession>
<dbReference type="EMBL" id="MCGO01000053">
    <property type="protein sequence ID" value="ORY36916.1"/>
    <property type="molecule type" value="Genomic_DNA"/>
</dbReference>
<dbReference type="Proteomes" id="UP000193642">
    <property type="component" value="Unassembled WGS sequence"/>
</dbReference>
<protein>
    <submittedName>
        <fullName evidence="3">Uncharacterized protein</fullName>
    </submittedName>
</protein>
<reference evidence="3 4" key="1">
    <citation type="submission" date="2016-07" db="EMBL/GenBank/DDBJ databases">
        <title>Pervasive Adenine N6-methylation of Active Genes in Fungi.</title>
        <authorList>
            <consortium name="DOE Joint Genome Institute"/>
            <person name="Mondo S.J."/>
            <person name="Dannebaum R.O."/>
            <person name="Kuo R.C."/>
            <person name="Labutti K."/>
            <person name="Haridas S."/>
            <person name="Kuo A."/>
            <person name="Salamov A."/>
            <person name="Ahrendt S.R."/>
            <person name="Lipzen A."/>
            <person name="Sullivan W."/>
            <person name="Andreopoulos W.B."/>
            <person name="Clum A."/>
            <person name="Lindquist E."/>
            <person name="Daum C."/>
            <person name="Ramamoorthy G.K."/>
            <person name="Gryganskyi A."/>
            <person name="Culley D."/>
            <person name="Magnuson J.K."/>
            <person name="James T.Y."/>
            <person name="O'Malley M.A."/>
            <person name="Stajich J.E."/>
            <person name="Spatafora J.W."/>
            <person name="Visel A."/>
            <person name="Grigoriev I.V."/>
        </authorList>
    </citation>
    <scope>NUCLEOTIDE SEQUENCE [LARGE SCALE GENOMIC DNA]</scope>
    <source>
        <strain evidence="3 4">JEL800</strain>
    </source>
</reference>
<keyword evidence="2" id="KW-0812">Transmembrane</keyword>
<evidence type="ECO:0000313" key="3">
    <source>
        <dbReference type="EMBL" id="ORY36916.1"/>
    </source>
</evidence>
<evidence type="ECO:0000256" key="2">
    <source>
        <dbReference type="SAM" id="Phobius"/>
    </source>
</evidence>
<comment type="caution">
    <text evidence="3">The sequence shown here is derived from an EMBL/GenBank/DDBJ whole genome shotgun (WGS) entry which is preliminary data.</text>
</comment>
<feature type="transmembrane region" description="Helical" evidence="2">
    <location>
        <begin position="160"/>
        <end position="182"/>
    </location>
</feature>
<keyword evidence="2" id="KW-1133">Transmembrane helix</keyword>
<keyword evidence="4" id="KW-1185">Reference proteome</keyword>
<evidence type="ECO:0000256" key="1">
    <source>
        <dbReference type="SAM" id="MobiDB-lite"/>
    </source>
</evidence>
<evidence type="ECO:0000313" key="4">
    <source>
        <dbReference type="Proteomes" id="UP000193642"/>
    </source>
</evidence>
<sequence length="272" mass="27723">MATSNPDAITCLNAQLVYTNTLTTATGVPDSCVQNVMDAMIPAFEACSKPTSVYGFSSLNPNYNSPLSFKAWCMGRYGVALTGPSLDASSTTQDGGGGFPGLPLGLGILPNPTAKPVVLVPVSSAFTSTAMAPGPTNAVPVVIASKESPSSNENPGLPPAAYAGILAGFVVVAGAMAAVWYVRKNRVSAEVDAEAIKAMDVKIAAISSEAAALPASAAPMGSTSDDRKGKAVARTTGDGEKTSANLYQPRVRRISGATSASLPRYSDQSKSE</sequence>